<dbReference type="EMBL" id="JASCSA010000003">
    <property type="protein sequence ID" value="MDI5883745.1"/>
    <property type="molecule type" value="Genomic_DNA"/>
</dbReference>
<sequence length="125" mass="13599">MSDSATPRNTTEISLLGRSYTVSCQPGEEDGLTRAAAYLDLAMQGIQQRGNTISADKVALMAALNISHELINSRDSERALQRDFETRLTALDRQLDAALSQLPADYADQAKARAAERKNASESNN</sequence>
<reference evidence="12" key="4">
    <citation type="submission" date="2024-05" db="EMBL/GenBank/DDBJ databases">
        <title>Genome-based characterization of strain KMM 296 and proposal for reclassification of Cobetia litoralis and Cobetia pacifica, and emended description of the species Cobetia amphilecti and Cobetia marina.</title>
        <authorList>
            <person name="Balabanova L."/>
            <person name="Nedashkovskaya O."/>
        </authorList>
    </citation>
    <scope>NUCLEOTIDE SEQUENCE</scope>
    <source>
        <strain evidence="12">NRIC 0815</strain>
    </source>
</reference>
<dbReference type="GO" id="GO:0043093">
    <property type="term" value="P:FtsZ-dependent cytokinesis"/>
    <property type="evidence" value="ECO:0007669"/>
    <property type="project" value="TreeGrafter"/>
</dbReference>
<accession>A0AAP4U0J7</accession>
<evidence type="ECO:0000256" key="2">
    <source>
        <dbReference type="ARBA" id="ARBA00010074"/>
    </source>
</evidence>
<gene>
    <name evidence="13" type="ORF">Q4535_06620</name>
    <name evidence="12" type="ORF">QLT01_05170</name>
</gene>
<dbReference type="AlphaFoldDB" id="A0AAP4U0J7"/>
<keyword evidence="4" id="KW-0963">Cytoplasm</keyword>
<evidence type="ECO:0000256" key="10">
    <source>
        <dbReference type="ARBA" id="ARBA00026068"/>
    </source>
</evidence>
<evidence type="ECO:0000256" key="9">
    <source>
        <dbReference type="ARBA" id="ARBA00024910"/>
    </source>
</evidence>
<dbReference type="GO" id="GO:0032153">
    <property type="term" value="C:cell division site"/>
    <property type="evidence" value="ECO:0007669"/>
    <property type="project" value="TreeGrafter"/>
</dbReference>
<dbReference type="InterPro" id="IPR036192">
    <property type="entry name" value="Cell_div_ZapA-like_sf"/>
</dbReference>
<dbReference type="EMBL" id="JAUORK010000006">
    <property type="protein sequence ID" value="MDO6671793.1"/>
    <property type="molecule type" value="Genomic_DNA"/>
</dbReference>
<evidence type="ECO:0000256" key="6">
    <source>
        <dbReference type="ARBA" id="ARBA00023054"/>
    </source>
</evidence>
<evidence type="ECO:0000256" key="1">
    <source>
        <dbReference type="ARBA" id="ARBA00004496"/>
    </source>
</evidence>
<keyword evidence="8" id="KW-0131">Cell cycle</keyword>
<evidence type="ECO:0000256" key="4">
    <source>
        <dbReference type="ARBA" id="ARBA00022490"/>
    </source>
</evidence>
<evidence type="ECO:0000256" key="8">
    <source>
        <dbReference type="ARBA" id="ARBA00023306"/>
    </source>
</evidence>
<dbReference type="Proteomes" id="UP001229025">
    <property type="component" value="Unassembled WGS sequence"/>
</dbReference>
<name>A0AAP4U0J7_9GAMM</name>
<evidence type="ECO:0000313" key="13">
    <source>
        <dbReference type="EMBL" id="MDO6671793.1"/>
    </source>
</evidence>
<dbReference type="PANTHER" id="PTHR34981:SF1">
    <property type="entry name" value="CELL DIVISION PROTEIN ZAPA"/>
    <property type="match status" value="1"/>
</dbReference>
<dbReference type="GO" id="GO:0030428">
    <property type="term" value="C:cell septum"/>
    <property type="evidence" value="ECO:0007669"/>
    <property type="project" value="TreeGrafter"/>
</dbReference>
<dbReference type="Proteomes" id="UP001170481">
    <property type="component" value="Unassembled WGS sequence"/>
</dbReference>
<dbReference type="Gene3D" id="3.30.160.880">
    <property type="entry name" value="Cell division protein ZapA protomer, N-terminal domain"/>
    <property type="match status" value="1"/>
</dbReference>
<dbReference type="GO" id="GO:0005829">
    <property type="term" value="C:cytosol"/>
    <property type="evidence" value="ECO:0007669"/>
    <property type="project" value="TreeGrafter"/>
</dbReference>
<dbReference type="GO" id="GO:0000917">
    <property type="term" value="P:division septum assembly"/>
    <property type="evidence" value="ECO:0007669"/>
    <property type="project" value="UniProtKB-KW"/>
</dbReference>
<keyword evidence="5 13" id="KW-0132">Cell division</keyword>
<reference evidence="13" key="2">
    <citation type="submission" date="2023-07" db="EMBL/GenBank/DDBJ databases">
        <title>Genome content predicts the carbon catabolic preferences of heterotrophic bacteria.</title>
        <authorList>
            <person name="Gralka M."/>
        </authorList>
    </citation>
    <scope>NUCLEOTIDE SEQUENCE</scope>
    <source>
        <strain evidence="13">C2R13</strain>
    </source>
</reference>
<dbReference type="PANTHER" id="PTHR34981">
    <property type="entry name" value="CELL DIVISION PROTEIN ZAPA"/>
    <property type="match status" value="1"/>
</dbReference>
<evidence type="ECO:0000256" key="7">
    <source>
        <dbReference type="ARBA" id="ARBA00023210"/>
    </source>
</evidence>
<keyword evidence="15" id="KW-1185">Reference proteome</keyword>
<comment type="subcellular location">
    <subcellularLocation>
        <location evidence="1">Cytoplasm</location>
    </subcellularLocation>
</comment>
<reference evidence="15" key="3">
    <citation type="submission" date="2023-07" db="EMBL/GenBank/DDBJ databases">
        <title>Genome-based characterization of strain KMM 296 and proposal for reclassification of Cobetia litoralis and Cobetia pacifica, and emended description of the species Cobetia amphilecti and Cobetia marina.</title>
        <authorList>
            <person name="Balabanova L."/>
            <person name="Nedashkovskaya O."/>
        </authorList>
    </citation>
    <scope>NUCLEOTIDE SEQUENCE [LARGE SCALE GENOMIC DNA]</scope>
    <source>
        <strain evidence="15">NRIC 0815</strain>
    </source>
</reference>
<evidence type="ECO:0000256" key="11">
    <source>
        <dbReference type="ARBA" id="ARBA00033158"/>
    </source>
</evidence>
<evidence type="ECO:0000256" key="3">
    <source>
        <dbReference type="ARBA" id="ARBA00015195"/>
    </source>
</evidence>
<dbReference type="GeneID" id="97324675"/>
<reference evidence="12 15" key="1">
    <citation type="submission" date="2023-04" db="EMBL/GenBank/DDBJ databases">
        <authorList>
            <person name="Otstavnykh N."/>
            <person name="Seitkalieva A."/>
            <person name="Bystritskaya E."/>
        </authorList>
    </citation>
    <scope>NUCLEOTIDE SEQUENCE [LARGE SCALE GENOMIC DNA]</scope>
    <source>
        <strain evidence="12 15">NRIC 0815</strain>
    </source>
</reference>
<proteinExistence type="inferred from homology"/>
<dbReference type="GO" id="GO:0000921">
    <property type="term" value="P:septin ring assembly"/>
    <property type="evidence" value="ECO:0007669"/>
    <property type="project" value="TreeGrafter"/>
</dbReference>
<protein>
    <recommendedName>
        <fullName evidence="3">Cell division protein ZapA</fullName>
    </recommendedName>
    <alternativeName>
        <fullName evidence="11">Z ring-associated protein ZapA</fullName>
    </alternativeName>
</protein>
<dbReference type="RefSeq" id="WP_064503224.1">
    <property type="nucleotide sequence ID" value="NZ_CANLSP010000005.1"/>
</dbReference>
<dbReference type="InterPro" id="IPR042233">
    <property type="entry name" value="Cell_div_ZapA_N"/>
</dbReference>
<dbReference type="Gene3D" id="1.20.5.50">
    <property type="match status" value="1"/>
</dbReference>
<evidence type="ECO:0000313" key="15">
    <source>
        <dbReference type="Proteomes" id="UP001229025"/>
    </source>
</evidence>
<organism evidence="13 14">
    <name type="scientific">Cobetia amphilecti</name>
    <dbReference type="NCBI Taxonomy" id="1055104"/>
    <lineage>
        <taxon>Bacteria</taxon>
        <taxon>Pseudomonadati</taxon>
        <taxon>Pseudomonadota</taxon>
        <taxon>Gammaproteobacteria</taxon>
        <taxon>Oceanospirillales</taxon>
        <taxon>Halomonadaceae</taxon>
        <taxon>Cobetia</taxon>
    </lineage>
</organism>
<comment type="similarity">
    <text evidence="2">Belongs to the ZapA family. Type 1 subfamily.</text>
</comment>
<evidence type="ECO:0000256" key="5">
    <source>
        <dbReference type="ARBA" id="ARBA00022618"/>
    </source>
</evidence>
<comment type="caution">
    <text evidence="13">The sequence shown here is derived from an EMBL/GenBank/DDBJ whole genome shotgun (WGS) entry which is preliminary data.</text>
</comment>
<evidence type="ECO:0000313" key="12">
    <source>
        <dbReference type="EMBL" id="MDI5883745.1"/>
    </source>
</evidence>
<keyword evidence="6" id="KW-0175">Coiled coil</keyword>
<comment type="function">
    <text evidence="9">Activator of cell division through the inhibition of FtsZ GTPase activity, therefore promoting FtsZ assembly into bundles of protofilaments necessary for the formation of the division Z ring. It is recruited early at mid-cell but it is not essential for cell division.</text>
</comment>
<evidence type="ECO:0000313" key="14">
    <source>
        <dbReference type="Proteomes" id="UP001170481"/>
    </source>
</evidence>
<dbReference type="InterPro" id="IPR007838">
    <property type="entry name" value="Cell_div_ZapA-like"/>
</dbReference>
<keyword evidence="7" id="KW-0717">Septation</keyword>
<dbReference type="SUPFAM" id="SSF102829">
    <property type="entry name" value="Cell division protein ZapA-like"/>
    <property type="match status" value="1"/>
</dbReference>
<dbReference type="Pfam" id="PF05164">
    <property type="entry name" value="ZapA"/>
    <property type="match status" value="1"/>
</dbReference>
<comment type="subunit">
    <text evidence="10">Homodimer. Interacts with FtsZ.</text>
</comment>